<reference evidence="1 2" key="1">
    <citation type="journal article" date="2018" name="Environ. Microbiol.">
        <title>Isolation and genomic characterization of Novimethylophilus kurashikiensis gen. nov. sp. nov., a new lanthanide-dependent methylotrophic species of Methylophilaceae.</title>
        <authorList>
            <person name="Lv H."/>
            <person name="Sahin N."/>
            <person name="Tani A."/>
        </authorList>
    </citation>
    <scope>NUCLEOTIDE SEQUENCE [LARGE SCALE GENOMIC DNA]</scope>
    <source>
        <strain evidence="1 2">La2-4</strain>
    </source>
</reference>
<protein>
    <submittedName>
        <fullName evidence="1">Membrane assembly protein AsmA</fullName>
    </submittedName>
</protein>
<comment type="caution">
    <text evidence="1">The sequence shown here is derived from an EMBL/GenBank/DDBJ whole genome shotgun (WGS) entry which is preliminary data.</text>
</comment>
<dbReference type="AlphaFoldDB" id="A0A2R5F8X4"/>
<dbReference type="RefSeq" id="WP_109015672.1">
    <property type="nucleotide sequence ID" value="NZ_BDOQ01000007.1"/>
</dbReference>
<proteinExistence type="predicted"/>
<keyword evidence="2" id="KW-1185">Reference proteome</keyword>
<organism evidence="1 2">
    <name type="scientific">Novimethylophilus kurashikiensis</name>
    <dbReference type="NCBI Taxonomy" id="1825523"/>
    <lineage>
        <taxon>Bacteria</taxon>
        <taxon>Pseudomonadati</taxon>
        <taxon>Pseudomonadota</taxon>
        <taxon>Betaproteobacteria</taxon>
        <taxon>Nitrosomonadales</taxon>
        <taxon>Methylophilaceae</taxon>
        <taxon>Novimethylophilus</taxon>
    </lineage>
</organism>
<name>A0A2R5F8X4_9PROT</name>
<dbReference type="EMBL" id="BDOQ01000007">
    <property type="protein sequence ID" value="GBG14485.1"/>
    <property type="molecule type" value="Genomic_DNA"/>
</dbReference>
<evidence type="ECO:0000313" key="2">
    <source>
        <dbReference type="Proteomes" id="UP000245081"/>
    </source>
</evidence>
<accession>A0A2R5F8X4</accession>
<evidence type="ECO:0000313" key="1">
    <source>
        <dbReference type="EMBL" id="GBG14485.1"/>
    </source>
</evidence>
<sequence>MSVLKGEMLQFGFECPHIGAPVMLVAEETAGVRAMVYRYGTKRVALIADGPNNKGVSVTNGFSAYANKLCELMAPHPNSFADVTWYELDSMGRFDEVSFKTGVAGFGPLTEASHAPSSKEAFLARMWRTVPTSMPFWHKALMSLGLKLMVARQPL</sequence>
<dbReference type="Proteomes" id="UP000245081">
    <property type="component" value="Unassembled WGS sequence"/>
</dbReference>
<gene>
    <name evidence="1" type="ORF">NMK_2084</name>
</gene>